<keyword evidence="2" id="KW-1185">Reference proteome</keyword>
<dbReference type="Proteomes" id="UP000244005">
    <property type="component" value="Unassembled WGS sequence"/>
</dbReference>
<accession>A0A2R6X487</accession>
<evidence type="ECO:0000313" key="1">
    <source>
        <dbReference type="EMBL" id="PTQ40917.1"/>
    </source>
</evidence>
<organism evidence="1 2">
    <name type="scientific">Marchantia polymorpha</name>
    <name type="common">Common liverwort</name>
    <name type="synonym">Marchantia aquatica</name>
    <dbReference type="NCBI Taxonomy" id="3197"/>
    <lineage>
        <taxon>Eukaryota</taxon>
        <taxon>Viridiplantae</taxon>
        <taxon>Streptophyta</taxon>
        <taxon>Embryophyta</taxon>
        <taxon>Marchantiophyta</taxon>
        <taxon>Marchantiopsida</taxon>
        <taxon>Marchantiidae</taxon>
        <taxon>Marchantiales</taxon>
        <taxon>Marchantiaceae</taxon>
        <taxon>Marchantia</taxon>
    </lineage>
</organism>
<proteinExistence type="predicted"/>
<reference evidence="2" key="1">
    <citation type="journal article" date="2017" name="Cell">
        <title>Insights into land plant evolution garnered from the Marchantia polymorpha genome.</title>
        <authorList>
            <person name="Bowman J.L."/>
            <person name="Kohchi T."/>
            <person name="Yamato K.T."/>
            <person name="Jenkins J."/>
            <person name="Shu S."/>
            <person name="Ishizaki K."/>
            <person name="Yamaoka S."/>
            <person name="Nishihama R."/>
            <person name="Nakamura Y."/>
            <person name="Berger F."/>
            <person name="Adam C."/>
            <person name="Aki S.S."/>
            <person name="Althoff F."/>
            <person name="Araki T."/>
            <person name="Arteaga-Vazquez M.A."/>
            <person name="Balasubrmanian S."/>
            <person name="Barry K."/>
            <person name="Bauer D."/>
            <person name="Boehm C.R."/>
            <person name="Briginshaw L."/>
            <person name="Caballero-Perez J."/>
            <person name="Catarino B."/>
            <person name="Chen F."/>
            <person name="Chiyoda S."/>
            <person name="Chovatia M."/>
            <person name="Davies K.M."/>
            <person name="Delmans M."/>
            <person name="Demura T."/>
            <person name="Dierschke T."/>
            <person name="Dolan L."/>
            <person name="Dorantes-Acosta A.E."/>
            <person name="Eklund D.M."/>
            <person name="Florent S.N."/>
            <person name="Flores-Sandoval E."/>
            <person name="Fujiyama A."/>
            <person name="Fukuzawa H."/>
            <person name="Galik B."/>
            <person name="Grimanelli D."/>
            <person name="Grimwood J."/>
            <person name="Grossniklaus U."/>
            <person name="Hamada T."/>
            <person name="Haseloff J."/>
            <person name="Hetherington A.J."/>
            <person name="Higo A."/>
            <person name="Hirakawa Y."/>
            <person name="Hundley H.N."/>
            <person name="Ikeda Y."/>
            <person name="Inoue K."/>
            <person name="Inoue S.I."/>
            <person name="Ishida S."/>
            <person name="Jia Q."/>
            <person name="Kakita M."/>
            <person name="Kanazawa T."/>
            <person name="Kawai Y."/>
            <person name="Kawashima T."/>
            <person name="Kennedy M."/>
            <person name="Kinose K."/>
            <person name="Kinoshita T."/>
            <person name="Kohara Y."/>
            <person name="Koide E."/>
            <person name="Komatsu K."/>
            <person name="Kopischke S."/>
            <person name="Kubo M."/>
            <person name="Kyozuka J."/>
            <person name="Lagercrantz U."/>
            <person name="Lin S.S."/>
            <person name="Lindquist E."/>
            <person name="Lipzen A.M."/>
            <person name="Lu C.W."/>
            <person name="De Luna E."/>
            <person name="Martienssen R.A."/>
            <person name="Minamino N."/>
            <person name="Mizutani M."/>
            <person name="Mizutani M."/>
            <person name="Mochizuki N."/>
            <person name="Monte I."/>
            <person name="Mosher R."/>
            <person name="Nagasaki H."/>
            <person name="Nakagami H."/>
            <person name="Naramoto S."/>
            <person name="Nishitani K."/>
            <person name="Ohtani M."/>
            <person name="Okamoto T."/>
            <person name="Okumura M."/>
            <person name="Phillips J."/>
            <person name="Pollak B."/>
            <person name="Reinders A."/>
            <person name="Rovekamp M."/>
            <person name="Sano R."/>
            <person name="Sawa S."/>
            <person name="Schmid M.W."/>
            <person name="Shirakawa M."/>
            <person name="Solano R."/>
            <person name="Spunde A."/>
            <person name="Suetsugu N."/>
            <person name="Sugano S."/>
            <person name="Sugiyama A."/>
            <person name="Sun R."/>
            <person name="Suzuki Y."/>
            <person name="Takenaka M."/>
            <person name="Takezawa D."/>
            <person name="Tomogane H."/>
            <person name="Tsuzuki M."/>
            <person name="Ueda T."/>
            <person name="Umeda M."/>
            <person name="Ward J.M."/>
            <person name="Watanabe Y."/>
            <person name="Yazaki K."/>
            <person name="Yokoyama R."/>
            <person name="Yoshitake Y."/>
            <person name="Yotsui I."/>
            <person name="Zachgo S."/>
            <person name="Schmutz J."/>
        </authorList>
    </citation>
    <scope>NUCLEOTIDE SEQUENCE [LARGE SCALE GENOMIC DNA]</scope>
    <source>
        <strain evidence="2">Tak-1</strain>
    </source>
</reference>
<protein>
    <submittedName>
        <fullName evidence="1">Uncharacterized protein</fullName>
    </submittedName>
</protein>
<evidence type="ECO:0000313" key="2">
    <source>
        <dbReference type="Proteomes" id="UP000244005"/>
    </source>
</evidence>
<dbReference type="EMBL" id="KZ772709">
    <property type="protein sequence ID" value="PTQ40917.1"/>
    <property type="molecule type" value="Genomic_DNA"/>
</dbReference>
<dbReference type="Gramene" id="Mp3g11050.1">
    <property type="protein sequence ID" value="Mp3g11050.1.cds"/>
    <property type="gene ID" value="Mp3g11050"/>
</dbReference>
<gene>
    <name evidence="1" type="ORF">MARPO_0037s0091</name>
</gene>
<sequence length="48" mass="5834">MEVFLNRRNLLKFWKAESTPDSDKQMKLRYCDHLPRDGHWGLRRSSTL</sequence>
<name>A0A2R6X487_MARPO</name>
<dbReference type="AlphaFoldDB" id="A0A2R6X487"/>